<sequence>MADNSSSSPNHLDFHPCDTPRGMTYYKLQELTDQQQKLLFNQKLEIMRNNQKYLKDHPEIKAAIGILVKAILKARPKVKRPYFLAKYFTEHYEEIKSAMETFSTGQDEVNEAMKTFDFMLEDQKEVVLTPSDASKNISLCCVLPHFIVGRGHP</sequence>
<dbReference type="EMBL" id="OU896719">
    <property type="protein sequence ID" value="CAG9816033.1"/>
    <property type="molecule type" value="Genomic_DNA"/>
</dbReference>
<proteinExistence type="predicted"/>
<protein>
    <submittedName>
        <fullName evidence="1">Uncharacterized protein</fullName>
    </submittedName>
</protein>
<organism evidence="1 2">
    <name type="scientific">Phaedon cochleariae</name>
    <name type="common">Mustard beetle</name>
    <dbReference type="NCBI Taxonomy" id="80249"/>
    <lineage>
        <taxon>Eukaryota</taxon>
        <taxon>Metazoa</taxon>
        <taxon>Ecdysozoa</taxon>
        <taxon>Arthropoda</taxon>
        <taxon>Hexapoda</taxon>
        <taxon>Insecta</taxon>
        <taxon>Pterygota</taxon>
        <taxon>Neoptera</taxon>
        <taxon>Endopterygota</taxon>
        <taxon>Coleoptera</taxon>
        <taxon>Polyphaga</taxon>
        <taxon>Cucujiformia</taxon>
        <taxon>Chrysomeloidea</taxon>
        <taxon>Chrysomelidae</taxon>
        <taxon>Chrysomelinae</taxon>
        <taxon>Chrysomelini</taxon>
        <taxon>Phaedon</taxon>
    </lineage>
</organism>
<evidence type="ECO:0000313" key="1">
    <source>
        <dbReference type="EMBL" id="CAG9816033.1"/>
    </source>
</evidence>
<gene>
    <name evidence="1" type="ORF">PHAECO_LOCUS3795</name>
</gene>
<name>A0A9N9SDK2_PHACE</name>
<accession>A0A9N9SDK2</accession>
<dbReference type="AlphaFoldDB" id="A0A9N9SDK2"/>
<keyword evidence="2" id="KW-1185">Reference proteome</keyword>
<reference evidence="1" key="2">
    <citation type="submission" date="2022-10" db="EMBL/GenBank/DDBJ databases">
        <authorList>
            <consortium name="ENA_rothamsted_submissions"/>
            <consortium name="culmorum"/>
            <person name="King R."/>
        </authorList>
    </citation>
    <scope>NUCLEOTIDE SEQUENCE</scope>
</reference>
<dbReference type="OrthoDB" id="10249338at2759"/>
<dbReference type="Proteomes" id="UP001153737">
    <property type="component" value="Chromosome 13"/>
</dbReference>
<evidence type="ECO:0000313" key="2">
    <source>
        <dbReference type="Proteomes" id="UP001153737"/>
    </source>
</evidence>
<reference evidence="1" key="1">
    <citation type="submission" date="2022-01" db="EMBL/GenBank/DDBJ databases">
        <authorList>
            <person name="King R."/>
        </authorList>
    </citation>
    <scope>NUCLEOTIDE SEQUENCE</scope>
</reference>